<dbReference type="Gene3D" id="2.60.40.1180">
    <property type="entry name" value="Golgi alpha-mannosidase II"/>
    <property type="match status" value="1"/>
</dbReference>
<dbReference type="InterPro" id="IPR035992">
    <property type="entry name" value="Ricin_B-like_lectins"/>
</dbReference>
<evidence type="ECO:0000313" key="10">
    <source>
        <dbReference type="Proteomes" id="UP001152519"/>
    </source>
</evidence>
<organism evidence="9 10">
    <name type="scientific">Actinacidiphila cocklensis</name>
    <dbReference type="NCBI Taxonomy" id="887465"/>
    <lineage>
        <taxon>Bacteria</taxon>
        <taxon>Bacillati</taxon>
        <taxon>Actinomycetota</taxon>
        <taxon>Actinomycetes</taxon>
        <taxon>Kitasatosporales</taxon>
        <taxon>Streptomycetaceae</taxon>
        <taxon>Actinacidiphila</taxon>
    </lineage>
</organism>
<dbReference type="InterPro" id="IPR041233">
    <property type="entry name" value="Melibiase_C"/>
</dbReference>
<dbReference type="Gene3D" id="3.20.20.70">
    <property type="entry name" value="Aldolase class I"/>
    <property type="match status" value="1"/>
</dbReference>
<feature type="domain" description="Ricin B lectin" evidence="8">
    <location>
        <begin position="448"/>
        <end position="575"/>
    </location>
</feature>
<comment type="catalytic activity">
    <reaction evidence="5">
        <text>Hydrolysis of terminal, non-reducing alpha-D-galactose residues in alpha-D-galactosides, including galactose oligosaccharides, galactomannans and galactolipids.</text>
        <dbReference type="EC" id="3.2.1.22"/>
    </reaction>
</comment>
<gene>
    <name evidence="9" type="ORF">SCOCK_300112</name>
</gene>
<dbReference type="RefSeq" id="WP_251492317.1">
    <property type="nucleotide sequence ID" value="NZ_CAJSLV010000060.1"/>
</dbReference>
<dbReference type="PANTHER" id="PTHR11452:SF75">
    <property type="entry name" value="ALPHA-GALACTOSIDASE MEL1"/>
    <property type="match status" value="1"/>
</dbReference>
<proteinExistence type="inferred from homology"/>
<dbReference type="GO" id="GO:0005975">
    <property type="term" value="P:carbohydrate metabolic process"/>
    <property type="evidence" value="ECO:0007669"/>
    <property type="project" value="InterPro"/>
</dbReference>
<dbReference type="GO" id="GO:0004557">
    <property type="term" value="F:alpha-galactosidase activity"/>
    <property type="evidence" value="ECO:0007669"/>
    <property type="project" value="UniProtKB-EC"/>
</dbReference>
<dbReference type="EC" id="3.2.1.22" evidence="5"/>
<dbReference type="CDD" id="cd23418">
    <property type="entry name" value="beta-trefoil_Ricin_XLN-like"/>
    <property type="match status" value="1"/>
</dbReference>
<dbReference type="InterPro" id="IPR013780">
    <property type="entry name" value="Glyco_hydro_b"/>
</dbReference>
<dbReference type="InterPro" id="IPR000772">
    <property type="entry name" value="Ricin_B_lectin"/>
</dbReference>
<sequence length="581" mass="62149">MSKRALVATVALVSSLFMSTLAGSPPAQAQDNGASRTPPMGWSSWSSIRNNPTEAKIKAQAQAMHDSGLMSAGYKYINLDDYYIKNPGTTVDQYGRWVVDTGKFPDGMKNLGDFIHGLGEKFGMYVTPGIPKAAYDQNTPIEGTSYHARDIVSSTSTFESNYGGFGDVMYFIDYNKNPTAAQAFVNSWANLFASYGVDYIKIDGVHTSDQNDVIAWSKALNQTGRTIHLGLSNTLDINNIKTWQQYSNSWRTGGDIECYCSTLTTWSNVGPRWANLAQWGQYAGPGGWNDPDSIEVGNGDHNGLTVNERQSQITLWAITRSVMMLGSDLTNLDAGDLNMLKNAEVTNVNQTDSVVASQISNNNDLQVWATRQKNPDGSYTVALFNRSDRAGNATVTANFSDLGFSGSATVRNLWGKSNETLTNSVSRSLAPHESALFKVTPSGSSTPVGGNLTSGLSGRCADDPNSTLVNGTQMAVWDCNGGANQKITYSSSAKTLKVLGKCFDAHGGATTAGTHVEIYDCNGGTNQQWNVNSDGTITGVQSGLCLDVTGATNPNGSGLELWNCNGGANQKWTLGSGVKVA</sequence>
<dbReference type="SUPFAM" id="SSF50370">
    <property type="entry name" value="Ricin B-like lectins"/>
    <property type="match status" value="1"/>
</dbReference>
<evidence type="ECO:0000256" key="7">
    <source>
        <dbReference type="SAM" id="SignalP"/>
    </source>
</evidence>
<keyword evidence="10" id="KW-1185">Reference proteome</keyword>
<dbReference type="PANTHER" id="PTHR11452">
    <property type="entry name" value="ALPHA-GALACTOSIDASE/ALPHA-N-ACETYLGALACTOSAMINIDASE"/>
    <property type="match status" value="1"/>
</dbReference>
<dbReference type="SMART" id="SM00458">
    <property type="entry name" value="RICIN"/>
    <property type="match status" value="1"/>
</dbReference>
<evidence type="ECO:0000259" key="8">
    <source>
        <dbReference type="SMART" id="SM00458"/>
    </source>
</evidence>
<keyword evidence="5" id="KW-1015">Disulfide bond</keyword>
<dbReference type="EMBL" id="CAJSLV010000060">
    <property type="protein sequence ID" value="CAG6395303.1"/>
    <property type="molecule type" value="Genomic_DNA"/>
</dbReference>
<dbReference type="InterPro" id="IPR013785">
    <property type="entry name" value="Aldolase_TIM"/>
</dbReference>
<accession>A0A9W4GT05</accession>
<dbReference type="Pfam" id="PF17801">
    <property type="entry name" value="Melibiase_C"/>
    <property type="match status" value="1"/>
</dbReference>
<dbReference type="SUPFAM" id="SSF51445">
    <property type="entry name" value="(Trans)glycosidases"/>
    <property type="match status" value="1"/>
</dbReference>
<evidence type="ECO:0000256" key="3">
    <source>
        <dbReference type="ARBA" id="ARBA00022801"/>
    </source>
</evidence>
<dbReference type="Proteomes" id="UP001152519">
    <property type="component" value="Unassembled WGS sequence"/>
</dbReference>
<feature type="signal peptide" evidence="7">
    <location>
        <begin position="1"/>
        <end position="29"/>
    </location>
</feature>
<dbReference type="Pfam" id="PF00652">
    <property type="entry name" value="Ricin_B_lectin"/>
    <property type="match status" value="1"/>
</dbReference>
<name>A0A9W4GT05_9ACTN</name>
<dbReference type="InterPro" id="IPR017853">
    <property type="entry name" value="GH"/>
</dbReference>
<dbReference type="Pfam" id="PF16499">
    <property type="entry name" value="Melibiase_2"/>
    <property type="match status" value="2"/>
</dbReference>
<dbReference type="Gene3D" id="2.80.10.50">
    <property type="match status" value="1"/>
</dbReference>
<evidence type="ECO:0000313" key="9">
    <source>
        <dbReference type="EMBL" id="CAG6395303.1"/>
    </source>
</evidence>
<keyword evidence="2 7" id="KW-0732">Signal</keyword>
<feature type="chain" id="PRO_5040920935" description="Alpha-galactosidase" evidence="7">
    <location>
        <begin position="30"/>
        <end position="581"/>
    </location>
</feature>
<evidence type="ECO:0000256" key="5">
    <source>
        <dbReference type="RuleBase" id="RU361168"/>
    </source>
</evidence>
<dbReference type="InterPro" id="IPR002241">
    <property type="entry name" value="Glyco_hydro_27"/>
</dbReference>
<feature type="region of interest" description="Disordered" evidence="6">
    <location>
        <begin position="25"/>
        <end position="46"/>
    </location>
</feature>
<evidence type="ECO:0000256" key="6">
    <source>
        <dbReference type="SAM" id="MobiDB-lite"/>
    </source>
</evidence>
<keyword evidence="3 5" id="KW-0378">Hydrolase</keyword>
<evidence type="ECO:0000256" key="4">
    <source>
        <dbReference type="ARBA" id="ARBA00023295"/>
    </source>
</evidence>
<dbReference type="PROSITE" id="PS50231">
    <property type="entry name" value="RICIN_B_LECTIN"/>
    <property type="match status" value="1"/>
</dbReference>
<protein>
    <recommendedName>
        <fullName evidence="5">Alpha-galactosidase</fullName>
        <ecNumber evidence="5">3.2.1.22</ecNumber>
    </recommendedName>
    <alternativeName>
        <fullName evidence="5">Melibiase</fullName>
    </alternativeName>
</protein>
<evidence type="ECO:0000256" key="1">
    <source>
        <dbReference type="ARBA" id="ARBA00009743"/>
    </source>
</evidence>
<comment type="similarity">
    <text evidence="1 5">Belongs to the glycosyl hydrolase 27 family.</text>
</comment>
<dbReference type="PRINTS" id="PR00740">
    <property type="entry name" value="GLHYDRLASE27"/>
</dbReference>
<dbReference type="SUPFAM" id="SSF51011">
    <property type="entry name" value="Glycosyl hydrolase domain"/>
    <property type="match status" value="1"/>
</dbReference>
<evidence type="ECO:0000256" key="2">
    <source>
        <dbReference type="ARBA" id="ARBA00022729"/>
    </source>
</evidence>
<dbReference type="AlphaFoldDB" id="A0A9W4GT05"/>
<dbReference type="CDD" id="cd14792">
    <property type="entry name" value="GH27"/>
    <property type="match status" value="1"/>
</dbReference>
<feature type="compositionally biased region" description="Polar residues" evidence="6">
    <location>
        <begin position="25"/>
        <end position="35"/>
    </location>
</feature>
<keyword evidence="4 5" id="KW-0326">Glycosidase</keyword>
<comment type="caution">
    <text evidence="9">The sequence shown here is derived from an EMBL/GenBank/DDBJ whole genome shotgun (WGS) entry which is preliminary data.</text>
</comment>
<reference evidence="9" key="1">
    <citation type="submission" date="2021-05" db="EMBL/GenBank/DDBJ databases">
        <authorList>
            <person name="Arsene-Ploetze F."/>
        </authorList>
    </citation>
    <scope>NUCLEOTIDE SEQUENCE</scope>
    <source>
        <strain evidence="9">DSM 42138</strain>
    </source>
</reference>